<dbReference type="AlphaFoldDB" id="A0A7J0FXX7"/>
<gene>
    <name evidence="2" type="ORF">Acr_16g0001590</name>
</gene>
<feature type="compositionally biased region" description="Polar residues" evidence="1">
    <location>
        <begin position="83"/>
        <end position="98"/>
    </location>
</feature>
<dbReference type="Proteomes" id="UP000585474">
    <property type="component" value="Unassembled WGS sequence"/>
</dbReference>
<comment type="caution">
    <text evidence="2">The sequence shown here is derived from an EMBL/GenBank/DDBJ whole genome shotgun (WGS) entry which is preliminary data.</text>
</comment>
<dbReference type="EMBL" id="BJWL01000016">
    <property type="protein sequence ID" value="GFZ03535.1"/>
    <property type="molecule type" value="Genomic_DNA"/>
</dbReference>
<feature type="region of interest" description="Disordered" evidence="1">
    <location>
        <begin position="74"/>
        <end position="98"/>
    </location>
</feature>
<evidence type="ECO:0000256" key="1">
    <source>
        <dbReference type="SAM" id="MobiDB-lite"/>
    </source>
</evidence>
<sequence>MGNAALIDGGDFRISGSENTYRDEVAVQVWQRERRVTGGGGGYLAVGGLWADQDPLESTVEEELFIKVPGSAYSGAGNDVRSKSMNRPPTLETVVNQQ</sequence>
<protein>
    <submittedName>
        <fullName evidence="2">Uncharacterized protein</fullName>
    </submittedName>
</protein>
<organism evidence="2 3">
    <name type="scientific">Actinidia rufa</name>
    <dbReference type="NCBI Taxonomy" id="165716"/>
    <lineage>
        <taxon>Eukaryota</taxon>
        <taxon>Viridiplantae</taxon>
        <taxon>Streptophyta</taxon>
        <taxon>Embryophyta</taxon>
        <taxon>Tracheophyta</taxon>
        <taxon>Spermatophyta</taxon>
        <taxon>Magnoliopsida</taxon>
        <taxon>eudicotyledons</taxon>
        <taxon>Gunneridae</taxon>
        <taxon>Pentapetalae</taxon>
        <taxon>asterids</taxon>
        <taxon>Ericales</taxon>
        <taxon>Actinidiaceae</taxon>
        <taxon>Actinidia</taxon>
    </lineage>
</organism>
<name>A0A7J0FXX7_9ERIC</name>
<evidence type="ECO:0000313" key="2">
    <source>
        <dbReference type="EMBL" id="GFZ03535.1"/>
    </source>
</evidence>
<proteinExistence type="predicted"/>
<evidence type="ECO:0000313" key="3">
    <source>
        <dbReference type="Proteomes" id="UP000585474"/>
    </source>
</evidence>
<accession>A0A7J0FXX7</accession>
<keyword evidence="3" id="KW-1185">Reference proteome</keyword>
<reference evidence="2 3" key="1">
    <citation type="submission" date="2019-07" db="EMBL/GenBank/DDBJ databases">
        <title>De Novo Assembly of kiwifruit Actinidia rufa.</title>
        <authorList>
            <person name="Sugita-Konishi S."/>
            <person name="Sato K."/>
            <person name="Mori E."/>
            <person name="Abe Y."/>
            <person name="Kisaki G."/>
            <person name="Hamano K."/>
            <person name="Suezawa K."/>
            <person name="Otani M."/>
            <person name="Fukuda T."/>
            <person name="Manabe T."/>
            <person name="Gomi K."/>
            <person name="Tabuchi M."/>
            <person name="Akimitsu K."/>
            <person name="Kataoka I."/>
        </authorList>
    </citation>
    <scope>NUCLEOTIDE SEQUENCE [LARGE SCALE GENOMIC DNA]</scope>
    <source>
        <strain evidence="3">cv. Fuchu</strain>
    </source>
</reference>